<dbReference type="HAMAP" id="MF_01201">
    <property type="entry name" value="Ala_racemase"/>
    <property type="match status" value="1"/>
</dbReference>
<evidence type="ECO:0000313" key="10">
    <source>
        <dbReference type="Proteomes" id="UP000198892"/>
    </source>
</evidence>
<dbReference type="Gene3D" id="2.40.37.10">
    <property type="entry name" value="Lyase, Ornithine Decarboxylase, Chain A, domain 1"/>
    <property type="match status" value="1"/>
</dbReference>
<dbReference type="InterPro" id="IPR020622">
    <property type="entry name" value="Ala_racemase_pyridoxalP-BS"/>
</dbReference>
<evidence type="ECO:0000256" key="5">
    <source>
        <dbReference type="HAMAP-Rule" id="MF_01201"/>
    </source>
</evidence>
<comment type="similarity">
    <text evidence="5">Belongs to the alanine racemase family.</text>
</comment>
<dbReference type="SUPFAM" id="SSF51419">
    <property type="entry name" value="PLP-binding barrel"/>
    <property type="match status" value="1"/>
</dbReference>
<dbReference type="PRINTS" id="PR00992">
    <property type="entry name" value="ALARACEMASE"/>
</dbReference>
<feature type="active site" description="Proton acceptor; specific for L-alanine" evidence="5">
    <location>
        <position position="319"/>
    </location>
</feature>
<dbReference type="InterPro" id="IPR000821">
    <property type="entry name" value="Ala_racemase"/>
</dbReference>
<comment type="catalytic activity">
    <reaction evidence="1 5">
        <text>L-alanine = D-alanine</text>
        <dbReference type="Rhea" id="RHEA:20249"/>
        <dbReference type="ChEBI" id="CHEBI:57416"/>
        <dbReference type="ChEBI" id="CHEBI:57972"/>
        <dbReference type="EC" id="5.1.1.1"/>
    </reaction>
</comment>
<sequence>MQPGRKDCRYKRQSFGMIAAVELTDSVSAIIIKAGYLVKHITGDDNSMAFKQTSYRDTWAEINLENIKYNVNEVTKLFEQPVDVMAVVKADGYGHGAVESAKAALEAGAQFLGTALLEEALELREAGIDAPILVLGRINPEDVVKAQQHHIRLTVFQNEWLLTAEAYVSEDLPPLFIHIKVDTGMGRIGMKDDEEILSFITVLEGIPSIQAEGVYTHFATADELDTTYWNAQYRRFLQILGLLNAGIGPLPYVHCGNSATALRFPGHCFNMVRFGISMYGLTPSSEIVEELPFPLKEAFSLHSRIVHIKQTEPGESISYGAVYTTKAREWIATVPIGYADGWYRYHSSGGGEVLVNGERVPIVGRICMDQMMIRVPAHVPVGTKVTLIGTQQSEYISVLEAAERIGTITYEIPCMISSRVPRTYAKDEYNA</sequence>
<feature type="binding site" evidence="5 7">
    <location>
        <position position="368"/>
    </location>
    <ligand>
        <name>substrate</name>
    </ligand>
</feature>
<dbReference type="PANTHER" id="PTHR30511:SF0">
    <property type="entry name" value="ALANINE RACEMASE, CATABOLIC-RELATED"/>
    <property type="match status" value="1"/>
</dbReference>
<keyword evidence="3 5" id="KW-0663">Pyridoxal phosphate</keyword>
<dbReference type="Gene3D" id="3.20.20.10">
    <property type="entry name" value="Alanine racemase"/>
    <property type="match status" value="1"/>
</dbReference>
<evidence type="ECO:0000313" key="9">
    <source>
        <dbReference type="EMBL" id="SFQ30607.1"/>
    </source>
</evidence>
<dbReference type="EC" id="5.1.1.1" evidence="5"/>
<evidence type="ECO:0000256" key="1">
    <source>
        <dbReference type="ARBA" id="ARBA00000316"/>
    </source>
</evidence>
<feature type="domain" description="Alanine racemase C-terminal" evidence="8">
    <location>
        <begin position="298"/>
        <end position="425"/>
    </location>
</feature>
<reference evidence="10" key="1">
    <citation type="submission" date="2016-10" db="EMBL/GenBank/DDBJ databases">
        <authorList>
            <person name="Varghese N."/>
            <person name="Submissions S."/>
        </authorList>
    </citation>
    <scope>NUCLEOTIDE SEQUENCE [LARGE SCALE GENOMIC DNA]</scope>
    <source>
        <strain evidence="10">S7</strain>
    </source>
</reference>
<dbReference type="InterPro" id="IPR029066">
    <property type="entry name" value="PLP-binding_barrel"/>
</dbReference>
<dbReference type="Pfam" id="PF01168">
    <property type="entry name" value="Ala_racemase_N"/>
    <property type="match status" value="1"/>
</dbReference>
<comment type="function">
    <text evidence="5">Catalyzes the interconversion of L-alanine and D-alanine. May also act on other amino acids.</text>
</comment>
<dbReference type="CDD" id="cd00430">
    <property type="entry name" value="PLPDE_III_AR"/>
    <property type="match status" value="1"/>
</dbReference>
<feature type="active site" description="Proton acceptor; specific for D-alanine" evidence="5">
    <location>
        <position position="89"/>
    </location>
</feature>
<dbReference type="FunFam" id="3.20.20.10:FF:000002">
    <property type="entry name" value="Alanine racemase"/>
    <property type="match status" value="1"/>
</dbReference>
<dbReference type="PANTHER" id="PTHR30511">
    <property type="entry name" value="ALANINE RACEMASE"/>
    <property type="match status" value="1"/>
</dbReference>
<dbReference type="Pfam" id="PF00842">
    <property type="entry name" value="Ala_racemase_C"/>
    <property type="match status" value="1"/>
</dbReference>
<dbReference type="STRING" id="1884432.SAMN05518683_12728"/>
<organism evidence="9 10">
    <name type="scientific">Salibacterium halotolerans</name>
    <dbReference type="NCBI Taxonomy" id="1884432"/>
    <lineage>
        <taxon>Bacteria</taxon>
        <taxon>Bacillati</taxon>
        <taxon>Bacillota</taxon>
        <taxon>Bacilli</taxon>
        <taxon>Bacillales</taxon>
        <taxon>Bacillaceae</taxon>
    </lineage>
</organism>
<dbReference type="EMBL" id="FOXD01000027">
    <property type="protein sequence ID" value="SFQ30607.1"/>
    <property type="molecule type" value="Genomic_DNA"/>
</dbReference>
<dbReference type="PROSITE" id="PS00395">
    <property type="entry name" value="ALANINE_RACEMASE"/>
    <property type="match status" value="1"/>
</dbReference>
<dbReference type="GO" id="GO:0009252">
    <property type="term" value="P:peptidoglycan biosynthetic process"/>
    <property type="evidence" value="ECO:0007669"/>
    <property type="project" value="TreeGrafter"/>
</dbReference>
<dbReference type="UniPathway" id="UPA00042">
    <property type="reaction ID" value="UER00497"/>
</dbReference>
<dbReference type="GO" id="GO:0030170">
    <property type="term" value="F:pyridoxal phosphate binding"/>
    <property type="evidence" value="ECO:0007669"/>
    <property type="project" value="UniProtKB-UniRule"/>
</dbReference>
<evidence type="ECO:0000256" key="3">
    <source>
        <dbReference type="ARBA" id="ARBA00022898"/>
    </source>
</evidence>
<gene>
    <name evidence="9" type="ORF">SAMN05518683_12728</name>
</gene>
<proteinExistence type="inferred from homology"/>
<dbReference type="GO" id="GO:0008784">
    <property type="term" value="F:alanine racemase activity"/>
    <property type="evidence" value="ECO:0007669"/>
    <property type="project" value="UniProtKB-UniRule"/>
</dbReference>
<dbReference type="InterPro" id="IPR001608">
    <property type="entry name" value="Ala_racemase_N"/>
</dbReference>
<protein>
    <recommendedName>
        <fullName evidence="5">Alanine racemase</fullName>
        <ecNumber evidence="5">5.1.1.1</ecNumber>
    </recommendedName>
</protein>
<evidence type="ECO:0000256" key="6">
    <source>
        <dbReference type="PIRSR" id="PIRSR600821-50"/>
    </source>
</evidence>
<dbReference type="InterPro" id="IPR009006">
    <property type="entry name" value="Ala_racemase/Decarboxylase_C"/>
</dbReference>
<feature type="binding site" evidence="5 7">
    <location>
        <position position="187"/>
    </location>
    <ligand>
        <name>substrate</name>
    </ligand>
</feature>
<accession>A0A1I5XG16</accession>
<comment type="pathway">
    <text evidence="5">Amino-acid biosynthesis; D-alanine biosynthesis; D-alanine from L-alanine: step 1/1.</text>
</comment>
<dbReference type="GO" id="GO:0030632">
    <property type="term" value="P:D-alanine biosynthetic process"/>
    <property type="evidence" value="ECO:0007669"/>
    <property type="project" value="UniProtKB-UniRule"/>
</dbReference>
<keyword evidence="4 5" id="KW-0413">Isomerase</keyword>
<dbReference type="FunFam" id="2.40.37.10:FF:000006">
    <property type="entry name" value="Alanine racemase"/>
    <property type="match status" value="1"/>
</dbReference>
<dbReference type="Proteomes" id="UP000198892">
    <property type="component" value="Unassembled WGS sequence"/>
</dbReference>
<dbReference type="NCBIfam" id="TIGR00492">
    <property type="entry name" value="alr"/>
    <property type="match status" value="1"/>
</dbReference>
<feature type="modified residue" description="N6-(pyridoxal phosphate)lysine" evidence="5 6">
    <location>
        <position position="89"/>
    </location>
</feature>
<dbReference type="SUPFAM" id="SSF50621">
    <property type="entry name" value="Alanine racemase C-terminal domain-like"/>
    <property type="match status" value="1"/>
</dbReference>
<dbReference type="InterPro" id="IPR011079">
    <property type="entry name" value="Ala_racemase_C"/>
</dbReference>
<dbReference type="SMART" id="SM01005">
    <property type="entry name" value="Ala_racemase_C"/>
    <property type="match status" value="1"/>
</dbReference>
<evidence type="ECO:0000256" key="7">
    <source>
        <dbReference type="PIRSR" id="PIRSR600821-52"/>
    </source>
</evidence>
<comment type="cofactor">
    <cofactor evidence="2 5 6">
        <name>pyridoxal 5'-phosphate</name>
        <dbReference type="ChEBI" id="CHEBI:597326"/>
    </cofactor>
</comment>
<evidence type="ECO:0000256" key="2">
    <source>
        <dbReference type="ARBA" id="ARBA00001933"/>
    </source>
</evidence>
<dbReference type="GO" id="GO:0005829">
    <property type="term" value="C:cytosol"/>
    <property type="evidence" value="ECO:0007669"/>
    <property type="project" value="TreeGrafter"/>
</dbReference>
<evidence type="ECO:0000259" key="8">
    <source>
        <dbReference type="SMART" id="SM01005"/>
    </source>
</evidence>
<keyword evidence="10" id="KW-1185">Reference proteome</keyword>
<name>A0A1I5XG16_9BACI</name>
<dbReference type="AlphaFoldDB" id="A0A1I5XG16"/>
<evidence type="ECO:0000256" key="4">
    <source>
        <dbReference type="ARBA" id="ARBA00023235"/>
    </source>
</evidence>